<dbReference type="Gene3D" id="3.40.50.150">
    <property type="entry name" value="Vaccinia Virus protein VP39"/>
    <property type="match status" value="1"/>
</dbReference>
<evidence type="ECO:0008006" key="3">
    <source>
        <dbReference type="Google" id="ProtNLM"/>
    </source>
</evidence>
<gene>
    <name evidence="1" type="ORF">B0A55_07592</name>
</gene>
<dbReference type="OrthoDB" id="184880at2759"/>
<name>A0A4U0X4G2_9PEZI</name>
<accession>A0A4U0X4G2</accession>
<dbReference type="EMBL" id="NAJQ01000358">
    <property type="protein sequence ID" value="TKA71290.1"/>
    <property type="molecule type" value="Genomic_DNA"/>
</dbReference>
<sequence>MDKFMEHIEKHDDNQTEQQRLKGQHEVILHAMGGRAVYAPIDLPKPGLRILDSGGANRRWVKDLRASLPVQHAYVCTDVVPSLFPTHPPDGMSFQAQDIREPWPANMHGTFDLVHQRFVMAAAAPTPQIQVAASLASLL</sequence>
<evidence type="ECO:0000313" key="2">
    <source>
        <dbReference type="Proteomes" id="UP000309340"/>
    </source>
</evidence>
<dbReference type="STRING" id="329884.A0A4U0X4G2"/>
<protein>
    <recommendedName>
        <fullName evidence="3">Methyltransferase domain-containing protein</fullName>
    </recommendedName>
</protein>
<dbReference type="AlphaFoldDB" id="A0A4U0X4G2"/>
<evidence type="ECO:0000313" key="1">
    <source>
        <dbReference type="EMBL" id="TKA71290.1"/>
    </source>
</evidence>
<dbReference type="Proteomes" id="UP000309340">
    <property type="component" value="Unassembled WGS sequence"/>
</dbReference>
<dbReference type="InterPro" id="IPR029063">
    <property type="entry name" value="SAM-dependent_MTases_sf"/>
</dbReference>
<reference evidence="1 2" key="1">
    <citation type="submission" date="2017-03" db="EMBL/GenBank/DDBJ databases">
        <title>Genomes of endolithic fungi from Antarctica.</title>
        <authorList>
            <person name="Coleine C."/>
            <person name="Masonjones S."/>
            <person name="Stajich J.E."/>
        </authorList>
    </citation>
    <scope>NUCLEOTIDE SEQUENCE [LARGE SCALE GENOMIC DNA]</scope>
    <source>
        <strain evidence="1 2">CCFEE 5184</strain>
    </source>
</reference>
<dbReference type="SUPFAM" id="SSF53335">
    <property type="entry name" value="S-adenosyl-L-methionine-dependent methyltransferases"/>
    <property type="match status" value="1"/>
</dbReference>
<comment type="caution">
    <text evidence="1">The sequence shown here is derived from an EMBL/GenBank/DDBJ whole genome shotgun (WGS) entry which is preliminary data.</text>
</comment>
<organism evidence="1 2">
    <name type="scientific">Friedmanniomyces simplex</name>
    <dbReference type="NCBI Taxonomy" id="329884"/>
    <lineage>
        <taxon>Eukaryota</taxon>
        <taxon>Fungi</taxon>
        <taxon>Dikarya</taxon>
        <taxon>Ascomycota</taxon>
        <taxon>Pezizomycotina</taxon>
        <taxon>Dothideomycetes</taxon>
        <taxon>Dothideomycetidae</taxon>
        <taxon>Mycosphaerellales</taxon>
        <taxon>Teratosphaeriaceae</taxon>
        <taxon>Friedmanniomyces</taxon>
    </lineage>
</organism>
<proteinExistence type="predicted"/>
<keyword evidence="2" id="KW-1185">Reference proteome</keyword>